<evidence type="ECO:0000256" key="4">
    <source>
        <dbReference type="ARBA" id="ARBA00022989"/>
    </source>
</evidence>
<dbReference type="GO" id="GO:0140114">
    <property type="term" value="P:cellular detoxification of fluoride"/>
    <property type="evidence" value="ECO:0007669"/>
    <property type="project" value="UniProtKB-UniRule"/>
</dbReference>
<evidence type="ECO:0000313" key="11">
    <source>
        <dbReference type="EMBL" id="SFW23751.1"/>
    </source>
</evidence>
<keyword evidence="4 10" id="KW-1133">Transmembrane helix</keyword>
<comment type="similarity">
    <text evidence="7 10">Belongs to the fluoride channel Fluc/FEX (TC 1.A.43) family.</text>
</comment>
<dbReference type="GO" id="GO:0005886">
    <property type="term" value="C:plasma membrane"/>
    <property type="evidence" value="ECO:0007669"/>
    <property type="project" value="UniProtKB-SubCell"/>
</dbReference>
<evidence type="ECO:0000256" key="10">
    <source>
        <dbReference type="HAMAP-Rule" id="MF_00454"/>
    </source>
</evidence>
<sequence length="124" mass="12640">MRDCLVVAAGGAMGAVMRYLVGKLPIGDGNGFPVKTFLVNIIGCFIIGLAAALAAKQLADSPRAVLFLKVGICGGFTTFSSFALETGGLINKGAYPTAAAYVIFSVVLGVAAVFAAQFIADSLF</sequence>
<dbReference type="PANTHER" id="PTHR28259:SF1">
    <property type="entry name" value="FLUORIDE EXPORT PROTEIN 1-RELATED"/>
    <property type="match status" value="1"/>
</dbReference>
<dbReference type="NCBIfam" id="TIGR00494">
    <property type="entry name" value="crcB"/>
    <property type="match status" value="1"/>
</dbReference>
<keyword evidence="10" id="KW-0813">Transport</keyword>
<evidence type="ECO:0000256" key="6">
    <source>
        <dbReference type="ARBA" id="ARBA00023303"/>
    </source>
</evidence>
<evidence type="ECO:0000256" key="5">
    <source>
        <dbReference type="ARBA" id="ARBA00023136"/>
    </source>
</evidence>
<evidence type="ECO:0000256" key="9">
    <source>
        <dbReference type="ARBA" id="ARBA00049940"/>
    </source>
</evidence>
<feature type="transmembrane region" description="Helical" evidence="10">
    <location>
        <begin position="66"/>
        <end position="84"/>
    </location>
</feature>
<gene>
    <name evidence="10" type="primary">fluC</name>
    <name evidence="10" type="synonym">crcB</name>
    <name evidence="11" type="ORF">SAMN02910280_1300</name>
</gene>
<proteinExistence type="inferred from homology"/>
<feature type="transmembrane region" description="Helical" evidence="10">
    <location>
        <begin position="99"/>
        <end position="120"/>
    </location>
</feature>
<feature type="transmembrane region" description="Helical" evidence="10">
    <location>
        <begin position="34"/>
        <end position="54"/>
    </location>
</feature>
<dbReference type="GO" id="GO:0062054">
    <property type="term" value="F:fluoride channel activity"/>
    <property type="evidence" value="ECO:0007669"/>
    <property type="project" value="UniProtKB-UniRule"/>
</dbReference>
<comment type="function">
    <text evidence="9 10">Fluoride-specific ion channel. Important for reducing fluoride concentration in the cell, thus reducing its toxicity.</text>
</comment>
<accession>A0A1K1MKS9</accession>
<dbReference type="AlphaFoldDB" id="A0A1K1MKS9"/>
<keyword evidence="10" id="KW-0406">Ion transport</keyword>
<feature type="binding site" evidence="10">
    <location>
        <position position="77"/>
    </location>
    <ligand>
        <name>Na(+)</name>
        <dbReference type="ChEBI" id="CHEBI:29101"/>
        <note>structural</note>
    </ligand>
</feature>
<evidence type="ECO:0000256" key="7">
    <source>
        <dbReference type="ARBA" id="ARBA00035120"/>
    </source>
</evidence>
<comment type="activity regulation">
    <text evidence="10">Na(+) is not transported, but it plays an essential structural role and its presence is essential for fluoride channel function.</text>
</comment>
<comment type="catalytic activity">
    <reaction evidence="8">
        <text>fluoride(in) = fluoride(out)</text>
        <dbReference type="Rhea" id="RHEA:76159"/>
        <dbReference type="ChEBI" id="CHEBI:17051"/>
    </reaction>
    <physiologicalReaction direction="left-to-right" evidence="8">
        <dbReference type="Rhea" id="RHEA:76160"/>
    </physiologicalReaction>
</comment>
<feature type="binding site" evidence="10">
    <location>
        <position position="74"/>
    </location>
    <ligand>
        <name>Na(+)</name>
        <dbReference type="ChEBI" id="CHEBI:29101"/>
        <note>structural</note>
    </ligand>
</feature>
<evidence type="ECO:0000256" key="8">
    <source>
        <dbReference type="ARBA" id="ARBA00035585"/>
    </source>
</evidence>
<dbReference type="PANTHER" id="PTHR28259">
    <property type="entry name" value="FLUORIDE EXPORT PROTEIN 1-RELATED"/>
    <property type="match status" value="1"/>
</dbReference>
<dbReference type="GO" id="GO:0046872">
    <property type="term" value="F:metal ion binding"/>
    <property type="evidence" value="ECO:0007669"/>
    <property type="project" value="UniProtKB-KW"/>
</dbReference>
<evidence type="ECO:0000256" key="1">
    <source>
        <dbReference type="ARBA" id="ARBA00004651"/>
    </source>
</evidence>
<reference evidence="11 12" key="1">
    <citation type="submission" date="2016-11" db="EMBL/GenBank/DDBJ databases">
        <authorList>
            <person name="Jaros S."/>
            <person name="Januszkiewicz K."/>
            <person name="Wedrychowicz H."/>
        </authorList>
    </citation>
    <scope>NUCLEOTIDE SEQUENCE [LARGE SCALE GENOMIC DNA]</scope>
    <source>
        <strain evidence="11 12">YL228</strain>
    </source>
</reference>
<keyword evidence="3 10" id="KW-0812">Transmembrane</keyword>
<keyword evidence="6 10" id="KW-0407">Ion channel</keyword>
<protein>
    <recommendedName>
        <fullName evidence="10">Fluoride-specific ion channel FluC</fullName>
    </recommendedName>
</protein>
<dbReference type="Pfam" id="PF02537">
    <property type="entry name" value="CRCB"/>
    <property type="match status" value="1"/>
</dbReference>
<dbReference type="EMBL" id="FPIP01000002">
    <property type="protein sequence ID" value="SFW23751.1"/>
    <property type="molecule type" value="Genomic_DNA"/>
</dbReference>
<keyword evidence="10" id="KW-0479">Metal-binding</keyword>
<keyword evidence="5 10" id="KW-0472">Membrane</keyword>
<dbReference type="Proteomes" id="UP000183461">
    <property type="component" value="Unassembled WGS sequence"/>
</dbReference>
<dbReference type="RefSeq" id="WP_072299654.1">
    <property type="nucleotide sequence ID" value="NZ_CAMIZA010000023.1"/>
</dbReference>
<keyword evidence="2 10" id="KW-1003">Cell membrane</keyword>
<name>A0A1K1MKS9_RUMFL</name>
<evidence type="ECO:0000256" key="3">
    <source>
        <dbReference type="ARBA" id="ARBA00022692"/>
    </source>
</evidence>
<keyword evidence="10" id="KW-0915">Sodium</keyword>
<organism evidence="11 12">
    <name type="scientific">Ruminococcus flavefaciens</name>
    <dbReference type="NCBI Taxonomy" id="1265"/>
    <lineage>
        <taxon>Bacteria</taxon>
        <taxon>Bacillati</taxon>
        <taxon>Bacillota</taxon>
        <taxon>Clostridia</taxon>
        <taxon>Eubacteriales</taxon>
        <taxon>Oscillospiraceae</taxon>
        <taxon>Ruminococcus</taxon>
    </lineage>
</organism>
<evidence type="ECO:0000256" key="2">
    <source>
        <dbReference type="ARBA" id="ARBA00022475"/>
    </source>
</evidence>
<dbReference type="InterPro" id="IPR003691">
    <property type="entry name" value="FluC"/>
</dbReference>
<evidence type="ECO:0000313" key="12">
    <source>
        <dbReference type="Proteomes" id="UP000183461"/>
    </source>
</evidence>
<dbReference type="HAMAP" id="MF_00454">
    <property type="entry name" value="FluC"/>
    <property type="match status" value="1"/>
</dbReference>
<comment type="subcellular location">
    <subcellularLocation>
        <location evidence="1 10">Cell membrane</location>
        <topology evidence="1 10">Multi-pass membrane protein</topology>
    </subcellularLocation>
</comment>